<feature type="transmembrane region" description="Helical" evidence="1">
    <location>
        <begin position="15"/>
        <end position="33"/>
    </location>
</feature>
<dbReference type="EMBL" id="UAWG01000008">
    <property type="protein sequence ID" value="SQB59864.1"/>
    <property type="molecule type" value="Genomic_DNA"/>
</dbReference>
<feature type="transmembrane region" description="Helical" evidence="1">
    <location>
        <begin position="40"/>
        <end position="58"/>
    </location>
</feature>
<accession>A0A2X2Y6V3</accession>
<gene>
    <name evidence="2" type="ORF">NCTC10719_01407</name>
</gene>
<dbReference type="RefSeq" id="WP_111926288.1">
    <property type="nucleotide sequence ID" value="NZ_JAALNH010000021.1"/>
</dbReference>
<proteinExistence type="predicted"/>
<keyword evidence="1" id="KW-1133">Transmembrane helix</keyword>
<dbReference type="Proteomes" id="UP000249986">
    <property type="component" value="Unassembled WGS sequence"/>
</dbReference>
<name>A0A2X2Y6V3_CLOPF</name>
<sequence>MNIIENFIIRSDLLSIYYSLFLMVENGMFLMNFKEKINKKVVDFIFFTSLITNFLAILFRHFEYSGFILLGFLAIELILSINYKNLKNIIWIIVRSCIYILISFFVLLLL</sequence>
<protein>
    <submittedName>
        <fullName evidence="2">Uncharacterized protein</fullName>
    </submittedName>
</protein>
<organism evidence="2 3">
    <name type="scientific">Clostridium perfringens</name>
    <dbReference type="NCBI Taxonomy" id="1502"/>
    <lineage>
        <taxon>Bacteria</taxon>
        <taxon>Bacillati</taxon>
        <taxon>Bacillota</taxon>
        <taxon>Clostridia</taxon>
        <taxon>Eubacteriales</taxon>
        <taxon>Clostridiaceae</taxon>
        <taxon>Clostridium</taxon>
    </lineage>
</organism>
<keyword evidence="1" id="KW-0472">Membrane</keyword>
<feature type="transmembrane region" description="Helical" evidence="1">
    <location>
        <begin position="89"/>
        <end position="109"/>
    </location>
</feature>
<evidence type="ECO:0000313" key="3">
    <source>
        <dbReference type="Proteomes" id="UP000249986"/>
    </source>
</evidence>
<evidence type="ECO:0000313" key="2">
    <source>
        <dbReference type="EMBL" id="SQB59864.1"/>
    </source>
</evidence>
<feature type="transmembrane region" description="Helical" evidence="1">
    <location>
        <begin position="64"/>
        <end position="82"/>
    </location>
</feature>
<dbReference type="AlphaFoldDB" id="A0A2X2Y6V3"/>
<evidence type="ECO:0000256" key="1">
    <source>
        <dbReference type="SAM" id="Phobius"/>
    </source>
</evidence>
<keyword evidence="1" id="KW-0812">Transmembrane</keyword>
<reference evidence="2 3" key="1">
    <citation type="submission" date="2018-06" db="EMBL/GenBank/DDBJ databases">
        <authorList>
            <consortium name="Pathogen Informatics"/>
            <person name="Doyle S."/>
        </authorList>
    </citation>
    <scope>NUCLEOTIDE SEQUENCE [LARGE SCALE GENOMIC DNA]</scope>
    <source>
        <strain evidence="2 3">NCTC10719</strain>
    </source>
</reference>